<feature type="active site" description="For OMPdecase activity" evidence="10">
    <location>
        <position position="59"/>
    </location>
</feature>
<comment type="similarity">
    <text evidence="8 9">Belongs to the OMP decarboxylase family. Type 1 subfamily.</text>
</comment>
<feature type="domain" description="Orotidine 5'-phosphate decarboxylase" evidence="13">
    <location>
        <begin position="4"/>
        <end position="228"/>
    </location>
</feature>
<dbReference type="UniPathway" id="UPA00070">
    <property type="reaction ID" value="UER00120"/>
</dbReference>
<comment type="pathway">
    <text evidence="2 9 12">Pyrimidine metabolism; UMP biosynthesis via de novo pathway; UMP from orotate: step 2/2.</text>
</comment>
<evidence type="ECO:0000256" key="7">
    <source>
        <dbReference type="ARBA" id="ARBA00049157"/>
    </source>
</evidence>
<dbReference type="Pfam" id="PF00215">
    <property type="entry name" value="OMPdecase"/>
    <property type="match status" value="1"/>
</dbReference>
<dbReference type="PANTHER" id="PTHR32119">
    <property type="entry name" value="OROTIDINE 5'-PHOSPHATE DECARBOXYLASE"/>
    <property type="match status" value="1"/>
</dbReference>
<proteinExistence type="inferred from homology"/>
<dbReference type="InterPro" id="IPR018089">
    <property type="entry name" value="OMPdecase_AS"/>
</dbReference>
<evidence type="ECO:0000256" key="10">
    <source>
        <dbReference type="PIRSR" id="PIRSR614732-1"/>
    </source>
</evidence>
<dbReference type="Proteomes" id="UP000198892">
    <property type="component" value="Unassembled WGS sequence"/>
</dbReference>
<dbReference type="SMART" id="SM00934">
    <property type="entry name" value="OMPdecase"/>
    <property type="match status" value="1"/>
</dbReference>
<evidence type="ECO:0000259" key="13">
    <source>
        <dbReference type="SMART" id="SM00934"/>
    </source>
</evidence>
<evidence type="ECO:0000256" key="12">
    <source>
        <dbReference type="RuleBase" id="RU000512"/>
    </source>
</evidence>
<dbReference type="InterPro" id="IPR047596">
    <property type="entry name" value="OMPdecase_bac"/>
</dbReference>
<dbReference type="GO" id="GO:0005829">
    <property type="term" value="C:cytosol"/>
    <property type="evidence" value="ECO:0007669"/>
    <property type="project" value="TreeGrafter"/>
</dbReference>
<dbReference type="CDD" id="cd04725">
    <property type="entry name" value="OMP_decarboxylase_like"/>
    <property type="match status" value="1"/>
</dbReference>
<evidence type="ECO:0000256" key="1">
    <source>
        <dbReference type="ARBA" id="ARBA00002356"/>
    </source>
</evidence>
<name>A0A1I5M7Y6_9BACI</name>
<dbReference type="GO" id="GO:0044205">
    <property type="term" value="P:'de novo' UMP biosynthetic process"/>
    <property type="evidence" value="ECO:0007669"/>
    <property type="project" value="UniProtKB-UniRule"/>
</dbReference>
<reference evidence="15" key="1">
    <citation type="submission" date="2016-10" db="EMBL/GenBank/DDBJ databases">
        <authorList>
            <person name="Varghese N."/>
            <person name="Submissions S."/>
        </authorList>
    </citation>
    <scope>NUCLEOTIDE SEQUENCE [LARGE SCALE GENOMIC DNA]</scope>
    <source>
        <strain evidence="15">S7</strain>
    </source>
</reference>
<feature type="binding site" evidence="9">
    <location>
        <begin position="59"/>
        <end position="68"/>
    </location>
    <ligand>
        <name>substrate</name>
    </ligand>
</feature>
<dbReference type="NCBIfam" id="TIGR01740">
    <property type="entry name" value="pyrF"/>
    <property type="match status" value="1"/>
</dbReference>
<accession>A0A1I5M7Y6</accession>
<evidence type="ECO:0000313" key="14">
    <source>
        <dbReference type="EMBL" id="SFP05603.1"/>
    </source>
</evidence>
<dbReference type="InterPro" id="IPR001754">
    <property type="entry name" value="OMPdeCOase_dom"/>
</dbReference>
<keyword evidence="6 9" id="KW-0456">Lyase</keyword>
<evidence type="ECO:0000256" key="8">
    <source>
        <dbReference type="ARBA" id="ARBA00061012"/>
    </source>
</evidence>
<feature type="binding site" evidence="9 11">
    <location>
        <position position="213"/>
    </location>
    <ligand>
        <name>substrate</name>
    </ligand>
</feature>
<dbReference type="PROSITE" id="PS00156">
    <property type="entry name" value="OMPDECASE"/>
    <property type="match status" value="1"/>
</dbReference>
<dbReference type="EMBL" id="FOXD01000002">
    <property type="protein sequence ID" value="SFP05603.1"/>
    <property type="molecule type" value="Genomic_DNA"/>
</dbReference>
<feature type="binding site" evidence="9 11">
    <location>
        <position position="183"/>
    </location>
    <ligand>
        <name>substrate</name>
    </ligand>
</feature>
<dbReference type="SUPFAM" id="SSF51366">
    <property type="entry name" value="Ribulose-phoshate binding barrel"/>
    <property type="match status" value="1"/>
</dbReference>
<dbReference type="FunFam" id="3.20.20.70:FF:000015">
    <property type="entry name" value="Orotidine 5'-phosphate decarboxylase"/>
    <property type="match status" value="1"/>
</dbReference>
<feature type="binding site" evidence="9 11">
    <location>
        <position position="10"/>
    </location>
    <ligand>
        <name>substrate</name>
    </ligand>
</feature>
<dbReference type="PANTHER" id="PTHR32119:SF2">
    <property type="entry name" value="OROTIDINE 5'-PHOSPHATE DECARBOXYLASE"/>
    <property type="match status" value="1"/>
</dbReference>
<dbReference type="Gene3D" id="3.20.20.70">
    <property type="entry name" value="Aldolase class I"/>
    <property type="match status" value="1"/>
</dbReference>
<feature type="binding site" evidence="9 11">
    <location>
        <position position="192"/>
    </location>
    <ligand>
        <name>substrate</name>
    </ligand>
</feature>
<evidence type="ECO:0000313" key="15">
    <source>
        <dbReference type="Proteomes" id="UP000198892"/>
    </source>
</evidence>
<keyword evidence="5 9" id="KW-0665">Pyrimidine biosynthesis</keyword>
<feature type="binding site" evidence="9 11">
    <location>
        <position position="32"/>
    </location>
    <ligand>
        <name>substrate</name>
    </ligand>
</feature>
<evidence type="ECO:0000256" key="4">
    <source>
        <dbReference type="ARBA" id="ARBA00022793"/>
    </source>
</evidence>
<feature type="binding site" evidence="9 11">
    <location>
        <position position="122"/>
    </location>
    <ligand>
        <name>substrate</name>
    </ligand>
</feature>
<dbReference type="HAMAP" id="MF_01200_B">
    <property type="entry name" value="OMPdecase_type1_B"/>
    <property type="match status" value="1"/>
</dbReference>
<sequence>MNHPLIIAMDFKEKTEADTFLEKFAEEKLFLKIGMELFYREGPDLIHTWKESGHSIFLDLKLHDIPNTVKSAARQLAALDVDLTTVHAAGGMRMMEAALEGLDAGTPAGRAVPSCAAVTQLTSTSESVMNKEIGIPGTLEESVLHYARGAAEAGMQHVISSAWEAGSIKQQIPGMKAVTPGIRLTEDAADDQNRVVTPARAREYGSDAIVVGRSITLAEEPLPKYRTMMKQWRDH</sequence>
<feature type="active site" description="For OMPdecase activity" evidence="10">
    <location>
        <position position="64"/>
    </location>
</feature>
<organism evidence="14 15">
    <name type="scientific">Salibacterium halotolerans</name>
    <dbReference type="NCBI Taxonomy" id="1884432"/>
    <lineage>
        <taxon>Bacteria</taxon>
        <taxon>Bacillati</taxon>
        <taxon>Bacillota</taxon>
        <taxon>Bacilli</taxon>
        <taxon>Bacillales</taxon>
        <taxon>Bacillaceae</taxon>
    </lineage>
</organism>
<dbReference type="InterPro" id="IPR014732">
    <property type="entry name" value="OMPdecase"/>
</dbReference>
<gene>
    <name evidence="9" type="primary">pyrF</name>
    <name evidence="14" type="ORF">SAMN05518683_102134</name>
</gene>
<dbReference type="AlphaFoldDB" id="A0A1I5M7Y6"/>
<feature type="binding site" evidence="9 11">
    <location>
        <position position="212"/>
    </location>
    <ligand>
        <name>substrate</name>
    </ligand>
</feature>
<comment type="function">
    <text evidence="1 9">Catalyzes the decarboxylation of orotidine 5'-monophosphate (OMP) to uridine 5'-monophosphate (UMP).</text>
</comment>
<dbReference type="STRING" id="1884432.SAMN05518683_102134"/>
<dbReference type="InterPro" id="IPR013785">
    <property type="entry name" value="Aldolase_TIM"/>
</dbReference>
<keyword evidence="4 9" id="KW-0210">Decarboxylase</keyword>
<evidence type="ECO:0000256" key="5">
    <source>
        <dbReference type="ARBA" id="ARBA00022975"/>
    </source>
</evidence>
<dbReference type="RefSeq" id="WP_093334980.1">
    <property type="nucleotide sequence ID" value="NZ_FOXD01000002.1"/>
</dbReference>
<protein>
    <recommendedName>
        <fullName evidence="9">Orotidine 5'-phosphate decarboxylase</fullName>
        <ecNumber evidence="9">4.1.1.23</ecNumber>
    </recommendedName>
    <alternativeName>
        <fullName evidence="9">OMP decarboxylase</fullName>
        <shortName evidence="9">OMPDCase</shortName>
        <shortName evidence="9">OMPdecase</shortName>
    </alternativeName>
</protein>
<dbReference type="GO" id="GO:0006207">
    <property type="term" value="P:'de novo' pyrimidine nucleobase biosynthetic process"/>
    <property type="evidence" value="ECO:0007669"/>
    <property type="project" value="InterPro"/>
</dbReference>
<evidence type="ECO:0000256" key="6">
    <source>
        <dbReference type="ARBA" id="ARBA00023239"/>
    </source>
</evidence>
<comment type="subunit">
    <text evidence="3 9">Homodimer.</text>
</comment>
<evidence type="ECO:0000256" key="3">
    <source>
        <dbReference type="ARBA" id="ARBA00011738"/>
    </source>
</evidence>
<feature type="active site" description="Proton donor" evidence="9">
    <location>
        <position position="61"/>
    </location>
</feature>
<evidence type="ECO:0000256" key="9">
    <source>
        <dbReference type="HAMAP-Rule" id="MF_01200"/>
    </source>
</evidence>
<comment type="catalytic activity">
    <reaction evidence="7 9 12">
        <text>orotidine 5'-phosphate + H(+) = UMP + CO2</text>
        <dbReference type="Rhea" id="RHEA:11596"/>
        <dbReference type="ChEBI" id="CHEBI:15378"/>
        <dbReference type="ChEBI" id="CHEBI:16526"/>
        <dbReference type="ChEBI" id="CHEBI:57538"/>
        <dbReference type="ChEBI" id="CHEBI:57865"/>
        <dbReference type="EC" id="4.1.1.23"/>
    </reaction>
</comment>
<dbReference type="EC" id="4.1.1.23" evidence="9"/>
<dbReference type="InterPro" id="IPR011060">
    <property type="entry name" value="RibuloseP-bd_barrel"/>
</dbReference>
<evidence type="ECO:0000256" key="11">
    <source>
        <dbReference type="PIRSR" id="PIRSR614732-2"/>
    </source>
</evidence>
<dbReference type="NCBIfam" id="NF001273">
    <property type="entry name" value="PRK00230.1"/>
    <property type="match status" value="1"/>
</dbReference>
<dbReference type="OrthoDB" id="9806203at2"/>
<evidence type="ECO:0000256" key="2">
    <source>
        <dbReference type="ARBA" id="ARBA00004861"/>
    </source>
</evidence>
<feature type="active site" description="For OMPdecase activity" evidence="10">
    <location>
        <position position="61"/>
    </location>
</feature>
<keyword evidence="15" id="KW-1185">Reference proteome</keyword>
<dbReference type="GO" id="GO:0004590">
    <property type="term" value="F:orotidine-5'-phosphate decarboxylase activity"/>
    <property type="evidence" value="ECO:0007669"/>
    <property type="project" value="UniProtKB-UniRule"/>
</dbReference>